<feature type="compositionally biased region" description="Low complexity" evidence="1">
    <location>
        <begin position="139"/>
        <end position="158"/>
    </location>
</feature>
<dbReference type="InterPro" id="IPR025511">
    <property type="entry name" value="DUF4398"/>
</dbReference>
<organism evidence="4 5">
    <name type="scientific">Dyella acidisoli</name>
    <dbReference type="NCBI Taxonomy" id="1867834"/>
    <lineage>
        <taxon>Bacteria</taxon>
        <taxon>Pseudomonadati</taxon>
        <taxon>Pseudomonadota</taxon>
        <taxon>Gammaproteobacteria</taxon>
        <taxon>Lysobacterales</taxon>
        <taxon>Rhodanobacteraceae</taxon>
        <taxon>Dyella</taxon>
    </lineage>
</organism>
<protein>
    <recommendedName>
        <fullName evidence="3">DUF4398 domain-containing protein</fullName>
    </recommendedName>
</protein>
<reference evidence="5" key="1">
    <citation type="journal article" date="2019" name="Int. J. Syst. Evol. Microbiol.">
        <title>The Global Catalogue of Microorganisms (GCM) 10K type strain sequencing project: providing services to taxonomists for standard genome sequencing and annotation.</title>
        <authorList>
            <consortium name="The Broad Institute Genomics Platform"/>
            <consortium name="The Broad Institute Genome Sequencing Center for Infectious Disease"/>
            <person name="Wu L."/>
            <person name="Ma J."/>
        </authorList>
    </citation>
    <scope>NUCLEOTIDE SEQUENCE [LARGE SCALE GENOMIC DNA]</scope>
    <source>
        <strain evidence="5">NBRC 111980</strain>
    </source>
</reference>
<feature type="chain" id="PRO_5045481159" description="DUF4398 domain-containing protein" evidence="2">
    <location>
        <begin position="35"/>
        <end position="230"/>
    </location>
</feature>
<dbReference type="EMBL" id="BSOB01000025">
    <property type="protein sequence ID" value="GLQ93998.1"/>
    <property type="molecule type" value="Genomic_DNA"/>
</dbReference>
<feature type="signal peptide" evidence="2">
    <location>
        <begin position="1"/>
        <end position="34"/>
    </location>
</feature>
<evidence type="ECO:0000256" key="2">
    <source>
        <dbReference type="SAM" id="SignalP"/>
    </source>
</evidence>
<feature type="domain" description="DUF4398" evidence="3">
    <location>
        <begin position="43"/>
        <end position="116"/>
    </location>
</feature>
<sequence>MVHIFSPLAVRKKRIPAAVLAALLAVTLSLGGCASVPPPDNLMNQAQAQLQSARDAGAPDYDPVDFGFAQDKFQQAQQAMANRKYAQAADLADESRADATLARTKAQLAAARAQIQSKMDANSRLRAQNAEAQSENDQHYQQQKAQLAAQMAATQQPADGQDNGENGGNPASSSSAPAPGGIPPLPPQAPMQQDMPAPSSSVLGNPQQQQPGQGFQTLPDSGQQQNPGGQ</sequence>
<feature type="compositionally biased region" description="Low complexity" evidence="1">
    <location>
        <begin position="170"/>
        <end position="179"/>
    </location>
</feature>
<accession>A0ABQ5XSN7</accession>
<feature type="compositionally biased region" description="Pro residues" evidence="1">
    <location>
        <begin position="180"/>
        <end position="189"/>
    </location>
</feature>
<gene>
    <name evidence="4" type="ORF">GCM10007901_29490</name>
</gene>
<evidence type="ECO:0000313" key="4">
    <source>
        <dbReference type="EMBL" id="GLQ93998.1"/>
    </source>
</evidence>
<evidence type="ECO:0000259" key="3">
    <source>
        <dbReference type="Pfam" id="PF14346"/>
    </source>
</evidence>
<name>A0ABQ5XSN7_9GAMM</name>
<feature type="compositionally biased region" description="Polar residues" evidence="1">
    <location>
        <begin position="218"/>
        <end position="230"/>
    </location>
</feature>
<dbReference type="Pfam" id="PF14346">
    <property type="entry name" value="DUF4398"/>
    <property type="match status" value="1"/>
</dbReference>
<evidence type="ECO:0000256" key="1">
    <source>
        <dbReference type="SAM" id="MobiDB-lite"/>
    </source>
</evidence>
<feature type="region of interest" description="Disordered" evidence="1">
    <location>
        <begin position="119"/>
        <end position="230"/>
    </location>
</feature>
<dbReference type="RefSeq" id="WP_284321691.1">
    <property type="nucleotide sequence ID" value="NZ_BSOB01000025.1"/>
</dbReference>
<keyword evidence="2" id="KW-0732">Signal</keyword>
<keyword evidence="5" id="KW-1185">Reference proteome</keyword>
<dbReference type="Proteomes" id="UP001156670">
    <property type="component" value="Unassembled WGS sequence"/>
</dbReference>
<proteinExistence type="predicted"/>
<evidence type="ECO:0000313" key="5">
    <source>
        <dbReference type="Proteomes" id="UP001156670"/>
    </source>
</evidence>
<feature type="compositionally biased region" description="Low complexity" evidence="1">
    <location>
        <begin position="206"/>
        <end position="216"/>
    </location>
</feature>
<feature type="compositionally biased region" description="Low complexity" evidence="1">
    <location>
        <begin position="190"/>
        <end position="199"/>
    </location>
</feature>
<comment type="caution">
    <text evidence="4">The sequence shown here is derived from an EMBL/GenBank/DDBJ whole genome shotgun (WGS) entry which is preliminary data.</text>
</comment>
<dbReference type="Gene3D" id="1.20.1270.390">
    <property type="match status" value="1"/>
</dbReference>